<dbReference type="Proteomes" id="UP000054560">
    <property type="component" value="Unassembled WGS sequence"/>
</dbReference>
<sequence length="162" mass="17848">MVASLHTVMDHMYFLGNAKKWLGEAMDADKLSVLLQELDCAFEWEDSAHVSECTRKMADALRDFHARIEGSDTVSEVKSEIEAHNNLHGSGEEGSDSDSILVVLVGGFMIVSVFAAATYGGVYMYGKRRKGGQLFNNDRIDESMMMVADEDDLDGSDDELAL</sequence>
<protein>
    <submittedName>
        <fullName evidence="2">Uncharacterized protein</fullName>
    </submittedName>
</protein>
<evidence type="ECO:0000313" key="2">
    <source>
        <dbReference type="EMBL" id="KNC77414.1"/>
    </source>
</evidence>
<dbReference type="GeneID" id="25910623"/>
<keyword evidence="1" id="KW-0472">Membrane</keyword>
<name>A0A0L0FKV1_9EUKA</name>
<proteinExistence type="predicted"/>
<keyword evidence="3" id="KW-1185">Reference proteome</keyword>
<evidence type="ECO:0000313" key="3">
    <source>
        <dbReference type="Proteomes" id="UP000054560"/>
    </source>
</evidence>
<keyword evidence="1" id="KW-1133">Transmembrane helix</keyword>
<accession>A0A0L0FKV1</accession>
<dbReference type="RefSeq" id="XP_014151316.1">
    <property type="nucleotide sequence ID" value="XM_014295841.1"/>
</dbReference>
<dbReference type="EMBL" id="KQ242738">
    <property type="protein sequence ID" value="KNC77414.1"/>
    <property type="molecule type" value="Genomic_DNA"/>
</dbReference>
<dbReference type="AlphaFoldDB" id="A0A0L0FKV1"/>
<reference evidence="2 3" key="1">
    <citation type="submission" date="2011-02" db="EMBL/GenBank/DDBJ databases">
        <title>The Genome Sequence of Sphaeroforma arctica JP610.</title>
        <authorList>
            <consortium name="The Broad Institute Genome Sequencing Platform"/>
            <person name="Russ C."/>
            <person name="Cuomo C."/>
            <person name="Young S.K."/>
            <person name="Zeng Q."/>
            <person name="Gargeya S."/>
            <person name="Alvarado L."/>
            <person name="Berlin A."/>
            <person name="Chapman S.B."/>
            <person name="Chen Z."/>
            <person name="Freedman E."/>
            <person name="Gellesch M."/>
            <person name="Goldberg J."/>
            <person name="Griggs A."/>
            <person name="Gujja S."/>
            <person name="Heilman E."/>
            <person name="Heiman D."/>
            <person name="Howarth C."/>
            <person name="Mehta T."/>
            <person name="Neiman D."/>
            <person name="Pearson M."/>
            <person name="Roberts A."/>
            <person name="Saif S."/>
            <person name="Shea T."/>
            <person name="Shenoy N."/>
            <person name="Sisk P."/>
            <person name="Stolte C."/>
            <person name="Sykes S."/>
            <person name="White J."/>
            <person name="Yandava C."/>
            <person name="Burger G."/>
            <person name="Gray M.W."/>
            <person name="Holland P.W.H."/>
            <person name="King N."/>
            <person name="Lang F.B.F."/>
            <person name="Roger A.J."/>
            <person name="Ruiz-Trillo I."/>
            <person name="Haas B."/>
            <person name="Nusbaum C."/>
            <person name="Birren B."/>
        </authorList>
    </citation>
    <scope>NUCLEOTIDE SEQUENCE [LARGE SCALE GENOMIC DNA]</scope>
    <source>
        <strain evidence="2 3">JP610</strain>
    </source>
</reference>
<evidence type="ECO:0000256" key="1">
    <source>
        <dbReference type="SAM" id="Phobius"/>
    </source>
</evidence>
<keyword evidence="1" id="KW-0812">Transmembrane</keyword>
<organism evidence="2 3">
    <name type="scientific">Sphaeroforma arctica JP610</name>
    <dbReference type="NCBI Taxonomy" id="667725"/>
    <lineage>
        <taxon>Eukaryota</taxon>
        <taxon>Ichthyosporea</taxon>
        <taxon>Ichthyophonida</taxon>
        <taxon>Sphaeroforma</taxon>
    </lineage>
</organism>
<feature type="transmembrane region" description="Helical" evidence="1">
    <location>
        <begin position="100"/>
        <end position="125"/>
    </location>
</feature>
<gene>
    <name evidence="2" type="ORF">SARC_10119</name>
</gene>